<reference evidence="1" key="1">
    <citation type="submission" date="2020-05" db="EMBL/GenBank/DDBJ databases">
        <authorList>
            <person name="Chiriac C."/>
            <person name="Salcher M."/>
            <person name="Ghai R."/>
            <person name="Kavagutti S V."/>
        </authorList>
    </citation>
    <scope>NUCLEOTIDE SEQUENCE</scope>
</reference>
<dbReference type="EMBL" id="LR798190">
    <property type="protein sequence ID" value="CAB5079694.1"/>
    <property type="molecule type" value="Genomic_DNA"/>
</dbReference>
<evidence type="ECO:0000313" key="1">
    <source>
        <dbReference type="EMBL" id="CAB5079694.1"/>
    </source>
</evidence>
<gene>
    <name evidence="1" type="ORF">UFOVP141_14</name>
</gene>
<proteinExistence type="predicted"/>
<accession>A0A6J7VJV6</accession>
<organism evidence="1">
    <name type="scientific">uncultured Caudovirales phage</name>
    <dbReference type="NCBI Taxonomy" id="2100421"/>
    <lineage>
        <taxon>Viruses</taxon>
        <taxon>Duplodnaviria</taxon>
        <taxon>Heunggongvirae</taxon>
        <taxon>Uroviricota</taxon>
        <taxon>Caudoviricetes</taxon>
        <taxon>Peduoviridae</taxon>
        <taxon>Maltschvirus</taxon>
        <taxon>Maltschvirus maltsch</taxon>
    </lineage>
</organism>
<protein>
    <recommendedName>
        <fullName evidence="2">Helix-turn-helix domain containing protein</fullName>
    </recommendedName>
</protein>
<sequence length="104" mass="12129">MLRERRRLYRSDWAGDTPPLILARQETHRERVDQMHDWLKAHPGWHSITEISAGTGLGRSVVSELAEKCPLTFVRHCEDPVGHAGRERWMIRRHPHLEAYDAQG</sequence>
<name>A0A6J7VJV6_9CAUD</name>
<evidence type="ECO:0008006" key="2">
    <source>
        <dbReference type="Google" id="ProtNLM"/>
    </source>
</evidence>